<dbReference type="RefSeq" id="WP_102188892.1">
    <property type="nucleotide sequence ID" value="NZ_JADMXI010000125.1"/>
</dbReference>
<accession>A0A2N6Q3N4</accession>
<gene>
    <name evidence="2" type="ORF">CJ232_10070</name>
</gene>
<keyword evidence="1" id="KW-0732">Signal</keyword>
<reference evidence="2 3" key="1">
    <citation type="submission" date="2017-09" db="EMBL/GenBank/DDBJ databases">
        <title>Bacterial strain isolated from the female urinary microbiota.</title>
        <authorList>
            <person name="Thomas-White K."/>
            <person name="Kumar N."/>
            <person name="Forster S."/>
            <person name="Putonti C."/>
            <person name="Lawley T."/>
            <person name="Wolfe A.J."/>
        </authorList>
    </citation>
    <scope>NUCLEOTIDE SEQUENCE [LARGE SCALE GENOMIC DNA]</scope>
    <source>
        <strain evidence="2 3">UMB0818</strain>
    </source>
</reference>
<protein>
    <submittedName>
        <fullName evidence="2">Uncharacterized protein</fullName>
    </submittedName>
</protein>
<evidence type="ECO:0000256" key="1">
    <source>
        <dbReference type="SAM" id="SignalP"/>
    </source>
</evidence>
<dbReference type="EMBL" id="PNGI01000027">
    <property type="protein sequence ID" value="PMC08024.1"/>
    <property type="molecule type" value="Genomic_DNA"/>
</dbReference>
<sequence length="70" mass="7690">MKKFLFSLALALSLGVVAPQTVAAKSSSKIEVTEITHHDGYDEVTFNDGSLGFFFEDGTYIIYIRKEGGK</sequence>
<proteinExistence type="predicted"/>
<dbReference type="Proteomes" id="UP000235661">
    <property type="component" value="Unassembled WGS sequence"/>
</dbReference>
<evidence type="ECO:0000313" key="2">
    <source>
        <dbReference type="EMBL" id="PMC08024.1"/>
    </source>
</evidence>
<comment type="caution">
    <text evidence="2">The sequence shown here is derived from an EMBL/GenBank/DDBJ whole genome shotgun (WGS) entry which is preliminary data.</text>
</comment>
<feature type="chain" id="PRO_5015008828" evidence="1">
    <location>
        <begin position="24"/>
        <end position="70"/>
    </location>
</feature>
<feature type="signal peptide" evidence="1">
    <location>
        <begin position="1"/>
        <end position="23"/>
    </location>
</feature>
<dbReference type="AlphaFoldDB" id="A0A2N6Q3N4"/>
<evidence type="ECO:0000313" key="3">
    <source>
        <dbReference type="Proteomes" id="UP000235661"/>
    </source>
</evidence>
<name>A0A2N6Q3N4_9BACT</name>
<organism evidence="2 3">
    <name type="scientific">Hoylesella timonensis</name>
    <dbReference type="NCBI Taxonomy" id="386414"/>
    <lineage>
        <taxon>Bacteria</taxon>
        <taxon>Pseudomonadati</taxon>
        <taxon>Bacteroidota</taxon>
        <taxon>Bacteroidia</taxon>
        <taxon>Bacteroidales</taxon>
        <taxon>Prevotellaceae</taxon>
        <taxon>Hoylesella</taxon>
    </lineage>
</organism>